<keyword evidence="2" id="KW-0521">NADP</keyword>
<dbReference type="Proteomes" id="UP001215712">
    <property type="component" value="Unassembled WGS sequence"/>
</dbReference>
<dbReference type="GO" id="GO:0005811">
    <property type="term" value="C:lipid droplet"/>
    <property type="evidence" value="ECO:0007669"/>
    <property type="project" value="TreeGrafter"/>
</dbReference>
<dbReference type="Pfam" id="PF00106">
    <property type="entry name" value="adh_short"/>
    <property type="match status" value="1"/>
</dbReference>
<dbReference type="InterPro" id="IPR036291">
    <property type="entry name" value="NAD(P)-bd_dom_sf"/>
</dbReference>
<reference evidence="5" key="2">
    <citation type="submission" date="2023-01" db="EMBL/GenBank/DDBJ databases">
        <authorList>
            <person name="Petersen C."/>
        </authorList>
    </citation>
    <scope>NUCLEOTIDE SEQUENCE</scope>
    <source>
        <strain evidence="5">IBT 17514</strain>
    </source>
</reference>
<proteinExistence type="inferred from homology"/>
<evidence type="ECO:0000256" key="4">
    <source>
        <dbReference type="RuleBase" id="RU000363"/>
    </source>
</evidence>
<sequence length="280" mass="30543">MSPRRSVLITGCSDGGLGAALALAFHEAGLKVYATSRDQNKMKGLASKGIETMTLDVLSEESIAACVSQIPSLDILVNNAGMGYSMPIADISITEAKKTFDLNVWSYIAATQAFIPLLRKSHEAMIVNQTSLSSVVAIPFQSVYNASKAAMAMFSDTLRLELEPFNIKVVDLRTGNVSSNLNANAKSKKHSLPENSIYEPARQILDPILALENWSETVEWSAGRWAKEVTVELLKGPPYAIWKGENAWKVRIMALFPPGMFDGIVKKVSKLDVVVQILRA</sequence>
<organism evidence="5 6">
    <name type="scientific">Penicillium malachiteum</name>
    <dbReference type="NCBI Taxonomy" id="1324776"/>
    <lineage>
        <taxon>Eukaryota</taxon>
        <taxon>Fungi</taxon>
        <taxon>Dikarya</taxon>
        <taxon>Ascomycota</taxon>
        <taxon>Pezizomycotina</taxon>
        <taxon>Eurotiomycetes</taxon>
        <taxon>Eurotiomycetidae</taxon>
        <taxon>Eurotiales</taxon>
        <taxon>Aspergillaceae</taxon>
        <taxon>Penicillium</taxon>
    </lineage>
</organism>
<comment type="similarity">
    <text evidence="1 4">Belongs to the short-chain dehydrogenases/reductases (SDR) family.</text>
</comment>
<dbReference type="GO" id="GO:0006654">
    <property type="term" value="P:phosphatidic acid biosynthetic process"/>
    <property type="evidence" value="ECO:0007669"/>
    <property type="project" value="TreeGrafter"/>
</dbReference>
<keyword evidence="3" id="KW-0560">Oxidoreductase</keyword>
<reference evidence="5" key="1">
    <citation type="journal article" date="2023" name="IMA Fungus">
        <title>Comparative genomic study of the Penicillium genus elucidates a diverse pangenome and 15 lateral gene transfer events.</title>
        <authorList>
            <person name="Petersen C."/>
            <person name="Sorensen T."/>
            <person name="Nielsen M.R."/>
            <person name="Sondergaard T.E."/>
            <person name="Sorensen J.L."/>
            <person name="Fitzpatrick D.A."/>
            <person name="Frisvad J.C."/>
            <person name="Nielsen K.L."/>
        </authorList>
    </citation>
    <scope>NUCLEOTIDE SEQUENCE</scope>
    <source>
        <strain evidence="5">IBT 17514</strain>
    </source>
</reference>
<dbReference type="PANTHER" id="PTHR44169:SF6">
    <property type="entry name" value="NADPH-DEPENDENT 1-ACYLDIHYDROXYACETONE PHOSPHATE REDUCTASE"/>
    <property type="match status" value="1"/>
</dbReference>
<dbReference type="GO" id="GO:0004806">
    <property type="term" value="F:triacylglycerol lipase activity"/>
    <property type="evidence" value="ECO:0007669"/>
    <property type="project" value="TreeGrafter"/>
</dbReference>
<dbReference type="InterPro" id="IPR020904">
    <property type="entry name" value="Sc_DH/Rdtase_CS"/>
</dbReference>
<evidence type="ECO:0000256" key="3">
    <source>
        <dbReference type="ARBA" id="ARBA00023002"/>
    </source>
</evidence>
<evidence type="ECO:0000256" key="1">
    <source>
        <dbReference type="ARBA" id="ARBA00006484"/>
    </source>
</evidence>
<comment type="caution">
    <text evidence="5">The sequence shown here is derived from an EMBL/GenBank/DDBJ whole genome shotgun (WGS) entry which is preliminary data.</text>
</comment>
<dbReference type="GO" id="GO:0019433">
    <property type="term" value="P:triglyceride catabolic process"/>
    <property type="evidence" value="ECO:0007669"/>
    <property type="project" value="TreeGrafter"/>
</dbReference>
<dbReference type="PRINTS" id="PR00081">
    <property type="entry name" value="GDHRDH"/>
</dbReference>
<dbReference type="PANTHER" id="PTHR44169">
    <property type="entry name" value="NADPH-DEPENDENT 1-ACYLDIHYDROXYACETONE PHOSPHATE REDUCTASE"/>
    <property type="match status" value="1"/>
</dbReference>
<dbReference type="GO" id="GO:0005783">
    <property type="term" value="C:endoplasmic reticulum"/>
    <property type="evidence" value="ECO:0007669"/>
    <property type="project" value="TreeGrafter"/>
</dbReference>
<evidence type="ECO:0000313" key="6">
    <source>
        <dbReference type="Proteomes" id="UP001215712"/>
    </source>
</evidence>
<dbReference type="SUPFAM" id="SSF51735">
    <property type="entry name" value="NAD(P)-binding Rossmann-fold domains"/>
    <property type="match status" value="1"/>
</dbReference>
<dbReference type="AlphaFoldDB" id="A0AAD6MR27"/>
<gene>
    <name evidence="5" type="ORF">N7493_011319</name>
</gene>
<name>A0AAD6MR27_9EURO</name>
<accession>A0AAD6MR27</accession>
<dbReference type="PROSITE" id="PS00061">
    <property type="entry name" value="ADH_SHORT"/>
    <property type="match status" value="1"/>
</dbReference>
<dbReference type="GO" id="GO:0000140">
    <property type="term" value="F:acylglycerone-phosphate reductase (NADP+) activity"/>
    <property type="evidence" value="ECO:0007669"/>
    <property type="project" value="TreeGrafter"/>
</dbReference>
<keyword evidence="6" id="KW-1185">Reference proteome</keyword>
<dbReference type="InterPro" id="IPR002347">
    <property type="entry name" value="SDR_fam"/>
</dbReference>
<evidence type="ECO:0000256" key="2">
    <source>
        <dbReference type="ARBA" id="ARBA00022857"/>
    </source>
</evidence>
<dbReference type="PRINTS" id="PR00080">
    <property type="entry name" value="SDRFAMILY"/>
</dbReference>
<dbReference type="EMBL" id="JAQJAN010000020">
    <property type="protein sequence ID" value="KAJ5704181.1"/>
    <property type="molecule type" value="Genomic_DNA"/>
</dbReference>
<evidence type="ECO:0000313" key="5">
    <source>
        <dbReference type="EMBL" id="KAJ5704181.1"/>
    </source>
</evidence>
<dbReference type="Gene3D" id="3.40.50.720">
    <property type="entry name" value="NAD(P)-binding Rossmann-like Domain"/>
    <property type="match status" value="1"/>
</dbReference>
<protein>
    <submittedName>
        <fullName evidence="5">Uncharacterized protein</fullName>
    </submittedName>
</protein>